<evidence type="ECO:0000313" key="3">
    <source>
        <dbReference type="Proteomes" id="UP000790347"/>
    </source>
</evidence>
<dbReference type="EMBL" id="ASGP02000006">
    <property type="protein sequence ID" value="KAH9501450.1"/>
    <property type="molecule type" value="Genomic_DNA"/>
</dbReference>
<name>A0A922HPB5_DERFA</name>
<keyword evidence="1" id="KW-1133">Transmembrane helix</keyword>
<dbReference type="Proteomes" id="UP000790347">
    <property type="component" value="Unassembled WGS sequence"/>
</dbReference>
<organism evidence="2 3">
    <name type="scientific">Dermatophagoides farinae</name>
    <name type="common">American house dust mite</name>
    <dbReference type="NCBI Taxonomy" id="6954"/>
    <lineage>
        <taxon>Eukaryota</taxon>
        <taxon>Metazoa</taxon>
        <taxon>Ecdysozoa</taxon>
        <taxon>Arthropoda</taxon>
        <taxon>Chelicerata</taxon>
        <taxon>Arachnida</taxon>
        <taxon>Acari</taxon>
        <taxon>Acariformes</taxon>
        <taxon>Sarcoptiformes</taxon>
        <taxon>Astigmata</taxon>
        <taxon>Psoroptidia</taxon>
        <taxon>Analgoidea</taxon>
        <taxon>Pyroglyphidae</taxon>
        <taxon>Dermatophagoidinae</taxon>
        <taxon>Dermatophagoides</taxon>
    </lineage>
</organism>
<keyword evidence="1" id="KW-0812">Transmembrane</keyword>
<reference evidence="2" key="1">
    <citation type="submission" date="2013-05" db="EMBL/GenBank/DDBJ databases">
        <authorList>
            <person name="Yim A.K.Y."/>
            <person name="Chan T.F."/>
            <person name="Ji K.M."/>
            <person name="Liu X.Y."/>
            <person name="Zhou J.W."/>
            <person name="Li R.Q."/>
            <person name="Yang K.Y."/>
            <person name="Li J."/>
            <person name="Li M."/>
            <person name="Law P.T.W."/>
            <person name="Wu Y.L."/>
            <person name="Cai Z.L."/>
            <person name="Qin H."/>
            <person name="Bao Y."/>
            <person name="Leung R.K.K."/>
            <person name="Ng P.K.S."/>
            <person name="Zou J."/>
            <person name="Zhong X.J."/>
            <person name="Ran P.X."/>
            <person name="Zhong N.S."/>
            <person name="Liu Z.G."/>
            <person name="Tsui S.K.W."/>
        </authorList>
    </citation>
    <scope>NUCLEOTIDE SEQUENCE</scope>
    <source>
        <strain evidence="2">Derf</strain>
        <tissue evidence="2">Whole organism</tissue>
    </source>
</reference>
<reference evidence="2" key="2">
    <citation type="journal article" date="2022" name="Res Sq">
        <title>Comparative Genomics Reveals Insights into the Divergent Evolution of Astigmatic Mites and Household Pest Adaptations.</title>
        <authorList>
            <person name="Xiong Q."/>
            <person name="Wan A.T.-Y."/>
            <person name="Liu X.-Y."/>
            <person name="Fung C.S.-H."/>
            <person name="Xiao X."/>
            <person name="Malainual N."/>
            <person name="Hou J."/>
            <person name="Wang L."/>
            <person name="Wang M."/>
            <person name="Yang K."/>
            <person name="Cui Y."/>
            <person name="Leung E."/>
            <person name="Nong W."/>
            <person name="Shin S.-K."/>
            <person name="Au S."/>
            <person name="Jeong K.Y."/>
            <person name="Chew F.T."/>
            <person name="Hui J."/>
            <person name="Leung T.F."/>
            <person name="Tungtrongchitr A."/>
            <person name="Zhong N."/>
            <person name="Liu Z."/>
            <person name="Tsui S."/>
        </authorList>
    </citation>
    <scope>NUCLEOTIDE SEQUENCE</scope>
    <source>
        <strain evidence="2">Derf</strain>
        <tissue evidence="2">Whole organism</tissue>
    </source>
</reference>
<comment type="caution">
    <text evidence="2">The sequence shown here is derived from an EMBL/GenBank/DDBJ whole genome shotgun (WGS) entry which is preliminary data.</text>
</comment>
<proteinExistence type="predicted"/>
<gene>
    <name evidence="2" type="ORF">DERF_012297</name>
</gene>
<accession>A0A922HPB5</accession>
<keyword evidence="3" id="KW-1185">Reference proteome</keyword>
<evidence type="ECO:0000313" key="2">
    <source>
        <dbReference type="EMBL" id="KAH9501450.1"/>
    </source>
</evidence>
<protein>
    <submittedName>
        <fullName evidence="2">Uncharacterized protein</fullName>
    </submittedName>
</protein>
<sequence>MDIFRPILRIHSVCIPNHWPMAIINNVNLAIITAMIIKPMNGGKRIMNKNMPIVYYRLRLQFLNEIRKKNIKKLNCPST</sequence>
<dbReference type="AlphaFoldDB" id="A0A922HPB5"/>
<feature type="transmembrane region" description="Helical" evidence="1">
    <location>
        <begin position="18"/>
        <end position="37"/>
    </location>
</feature>
<evidence type="ECO:0000256" key="1">
    <source>
        <dbReference type="SAM" id="Phobius"/>
    </source>
</evidence>
<keyword evidence="1" id="KW-0472">Membrane</keyword>